<dbReference type="FunFam" id="3.30.70.270:FF:000001">
    <property type="entry name" value="Diguanylate cyclase domain protein"/>
    <property type="match status" value="1"/>
</dbReference>
<dbReference type="OrthoDB" id="9759607at2"/>
<dbReference type="NCBIfam" id="TIGR00254">
    <property type="entry name" value="GGDEF"/>
    <property type="match status" value="1"/>
</dbReference>
<reference evidence="4 5" key="1">
    <citation type="journal article" date="2013" name="Genome Announc.">
        <title>Draft genome sequences for three mercury-methylating, sulfate-reducing bacteria.</title>
        <authorList>
            <person name="Brown S.D."/>
            <person name="Hurt R.A.Jr."/>
            <person name="Gilmour C.C."/>
            <person name="Elias D.A."/>
        </authorList>
    </citation>
    <scope>NUCLEOTIDE SEQUENCE [LARGE SCALE GENOMIC DNA]</scope>
    <source>
        <strain evidence="4 5">DSM 16529</strain>
    </source>
</reference>
<dbReference type="PANTHER" id="PTHR45138:SF9">
    <property type="entry name" value="DIGUANYLATE CYCLASE DGCM-RELATED"/>
    <property type="match status" value="1"/>
</dbReference>
<proteinExistence type="predicted"/>
<dbReference type="InterPro" id="IPR029787">
    <property type="entry name" value="Nucleotide_cyclase"/>
</dbReference>
<dbReference type="SUPFAM" id="SSF55781">
    <property type="entry name" value="GAF domain-like"/>
    <property type="match status" value="1"/>
</dbReference>
<dbReference type="GO" id="GO:0052621">
    <property type="term" value="F:diguanylate cyclase activity"/>
    <property type="evidence" value="ECO:0007669"/>
    <property type="project" value="UniProtKB-EC"/>
</dbReference>
<dbReference type="SMART" id="SM00267">
    <property type="entry name" value="GGDEF"/>
    <property type="match status" value="1"/>
</dbReference>
<dbReference type="InterPro" id="IPR050469">
    <property type="entry name" value="Diguanylate_Cyclase"/>
</dbReference>
<dbReference type="AlphaFoldDB" id="S7TCF4"/>
<feature type="domain" description="GGDEF" evidence="3">
    <location>
        <begin position="348"/>
        <end position="482"/>
    </location>
</feature>
<name>S7TCF4_9BACT</name>
<evidence type="ECO:0000313" key="4">
    <source>
        <dbReference type="EMBL" id="EPR34892.1"/>
    </source>
</evidence>
<dbReference type="CDD" id="cd01949">
    <property type="entry name" value="GGDEF"/>
    <property type="match status" value="1"/>
</dbReference>
<dbReference type="PANTHER" id="PTHR45138">
    <property type="entry name" value="REGULATORY COMPONENTS OF SENSORY TRANSDUCTION SYSTEM"/>
    <property type="match status" value="1"/>
</dbReference>
<evidence type="ECO:0000313" key="5">
    <source>
        <dbReference type="Proteomes" id="UP000014975"/>
    </source>
</evidence>
<comment type="catalytic activity">
    <reaction evidence="2">
        <text>2 GTP = 3',3'-c-di-GMP + 2 diphosphate</text>
        <dbReference type="Rhea" id="RHEA:24898"/>
        <dbReference type="ChEBI" id="CHEBI:33019"/>
        <dbReference type="ChEBI" id="CHEBI:37565"/>
        <dbReference type="ChEBI" id="CHEBI:58805"/>
        <dbReference type="EC" id="2.7.7.65"/>
    </reaction>
</comment>
<dbReference type="STRING" id="1121439.dsat_2255"/>
<dbReference type="Proteomes" id="UP000014975">
    <property type="component" value="Unassembled WGS sequence"/>
</dbReference>
<evidence type="ECO:0000259" key="3">
    <source>
        <dbReference type="PROSITE" id="PS50887"/>
    </source>
</evidence>
<dbReference type="PROSITE" id="PS50887">
    <property type="entry name" value="GGDEF"/>
    <property type="match status" value="1"/>
</dbReference>
<dbReference type="RefSeq" id="WP_020886141.1">
    <property type="nucleotide sequence ID" value="NZ_ATHI01000005.1"/>
</dbReference>
<evidence type="ECO:0000256" key="1">
    <source>
        <dbReference type="ARBA" id="ARBA00012528"/>
    </source>
</evidence>
<evidence type="ECO:0000256" key="2">
    <source>
        <dbReference type="ARBA" id="ARBA00034247"/>
    </source>
</evidence>
<organism evidence="4 5">
    <name type="scientific">Alkalidesulfovibrio alkalitolerans DSM 16529</name>
    <dbReference type="NCBI Taxonomy" id="1121439"/>
    <lineage>
        <taxon>Bacteria</taxon>
        <taxon>Pseudomonadati</taxon>
        <taxon>Thermodesulfobacteriota</taxon>
        <taxon>Desulfovibrionia</taxon>
        <taxon>Desulfovibrionales</taxon>
        <taxon>Desulfovibrionaceae</taxon>
        <taxon>Alkalidesulfovibrio</taxon>
    </lineage>
</organism>
<dbReference type="eggNOG" id="COG3706">
    <property type="taxonomic scope" value="Bacteria"/>
</dbReference>
<sequence>MQRGDRPELMWGLGLAEEETQTVADVAGEKFHLRNWAADKLPGQRTVESQEPVLIWIPQHVWLGMKPTQRQFYEQWEEPQRVLVLDEDASDADVEMLMEHGFLTAVRAPLSRSRVRDVLYRATEIRTLYADIFRMTREIFLERELLSRKTDQLLFLNQILTRAAESLDAGTILANAREDMNTLFPVSAVQAALWTSTEGDDLDAHLLLSPLSKGPERDLWIEYFLENAAKLSALPVKDYQVELLPGYPEDGHLPPPQPGRTILLPLRSGFEYFGCLALTSPDKPTLAKDQIQTVRAAVNHLALALRNAMAYSLVKTRADYDGLTHIHNRSSFDDRLLEELKRHQRHRHPLSLLLLDLDHFKSINDEMGHQAGDTVLRGIGRLLPQLLRSTDFAARYGGEEFVVILPQTTEDEAWLLADRLRGEIARQTFTHRKRTFSVTASIGVASLKPGSLSKVRDLVQEADAALYHAKSGGRNMVCMASQCDEPAVRQ</sequence>
<dbReference type="EMBL" id="ATHI01000005">
    <property type="protein sequence ID" value="EPR34892.1"/>
    <property type="molecule type" value="Genomic_DNA"/>
</dbReference>
<keyword evidence="5" id="KW-1185">Reference proteome</keyword>
<dbReference type="InterPro" id="IPR029016">
    <property type="entry name" value="GAF-like_dom_sf"/>
</dbReference>
<comment type="caution">
    <text evidence="4">The sequence shown here is derived from an EMBL/GenBank/DDBJ whole genome shotgun (WGS) entry which is preliminary data.</text>
</comment>
<accession>S7TCF4</accession>
<dbReference type="InterPro" id="IPR000160">
    <property type="entry name" value="GGDEF_dom"/>
</dbReference>
<dbReference type="InterPro" id="IPR043128">
    <property type="entry name" value="Rev_trsase/Diguanyl_cyclase"/>
</dbReference>
<dbReference type="Pfam" id="PF00990">
    <property type="entry name" value="GGDEF"/>
    <property type="match status" value="1"/>
</dbReference>
<gene>
    <name evidence="4" type="ORF">dsat_2255</name>
</gene>
<dbReference type="Gene3D" id="3.30.70.270">
    <property type="match status" value="1"/>
</dbReference>
<dbReference type="PATRIC" id="fig|1121439.3.peg.643"/>
<dbReference type="SUPFAM" id="SSF55073">
    <property type="entry name" value="Nucleotide cyclase"/>
    <property type="match status" value="1"/>
</dbReference>
<dbReference type="Gene3D" id="3.30.450.40">
    <property type="match status" value="1"/>
</dbReference>
<dbReference type="EC" id="2.7.7.65" evidence="1"/>
<protein>
    <recommendedName>
        <fullName evidence="1">diguanylate cyclase</fullName>
        <ecNumber evidence="1">2.7.7.65</ecNumber>
    </recommendedName>
</protein>